<dbReference type="Gene3D" id="1.10.15.40">
    <property type="entry name" value="Electron transport complex subunit B, putative Fe-S cluster"/>
    <property type="match status" value="1"/>
</dbReference>
<evidence type="ECO:0000256" key="4">
    <source>
        <dbReference type="ARBA" id="ARBA00022737"/>
    </source>
</evidence>
<feature type="domain" description="4Fe-4S ferredoxin-type" evidence="11">
    <location>
        <begin position="211"/>
        <end position="241"/>
    </location>
</feature>
<comment type="cofactor">
    <cofactor evidence="10">
        <name>[4Fe-4S] cluster</name>
        <dbReference type="ChEBI" id="CHEBI:49883"/>
    </cofactor>
    <text evidence="10">Binds 3 [4Fe-4S] clusters.</text>
</comment>
<evidence type="ECO:0000313" key="14">
    <source>
        <dbReference type="Proteomes" id="UP000787625"/>
    </source>
</evidence>
<evidence type="ECO:0000256" key="1">
    <source>
        <dbReference type="ARBA" id="ARBA00022448"/>
    </source>
</evidence>
<dbReference type="PANTHER" id="PTHR43560:SF1">
    <property type="entry name" value="ION-TRANSLOCATING OXIDOREDUCTASE COMPLEX SUBUNIT B"/>
    <property type="match status" value="1"/>
</dbReference>
<evidence type="ECO:0000256" key="2">
    <source>
        <dbReference type="ARBA" id="ARBA00022485"/>
    </source>
</evidence>
<dbReference type="InterPro" id="IPR050395">
    <property type="entry name" value="4Fe4S_Ferredoxin_RnfB"/>
</dbReference>
<dbReference type="GO" id="GO:0051539">
    <property type="term" value="F:4 iron, 4 sulfur cluster binding"/>
    <property type="evidence" value="ECO:0007669"/>
    <property type="project" value="UniProtKB-UniRule"/>
</dbReference>
<dbReference type="PROSITE" id="PS51656">
    <property type="entry name" value="4FE4S"/>
    <property type="match status" value="1"/>
</dbReference>
<gene>
    <name evidence="10" type="primary">rnfB</name>
    <name evidence="13" type="ORF">IAA93_04225</name>
</gene>
<evidence type="ECO:0000256" key="9">
    <source>
        <dbReference type="ARBA" id="ARBA00023136"/>
    </source>
</evidence>
<evidence type="ECO:0000256" key="10">
    <source>
        <dbReference type="HAMAP-Rule" id="MF_00463"/>
    </source>
</evidence>
<dbReference type="EMBL" id="DWUP01000087">
    <property type="protein sequence ID" value="HJD52915.1"/>
    <property type="molecule type" value="Genomic_DNA"/>
</dbReference>
<evidence type="ECO:0000256" key="5">
    <source>
        <dbReference type="ARBA" id="ARBA00022967"/>
    </source>
</evidence>
<comment type="caution">
    <text evidence="10">Lacks conserved residue(s) required for the propagation of feature annotation.</text>
</comment>
<keyword evidence="6 10" id="KW-0249">Electron transport</keyword>
<evidence type="ECO:0000256" key="6">
    <source>
        <dbReference type="ARBA" id="ARBA00022982"/>
    </source>
</evidence>
<feature type="binding site" evidence="10">
    <location>
        <position position="75"/>
    </location>
    <ligand>
        <name>[4Fe-4S] cluster</name>
        <dbReference type="ChEBI" id="CHEBI:49883"/>
        <label>1</label>
    </ligand>
</feature>
<keyword evidence="7 10" id="KW-0408">Iron</keyword>
<feature type="binding site" evidence="10">
    <location>
        <position position="57"/>
    </location>
    <ligand>
        <name>[4Fe-4S] cluster</name>
        <dbReference type="ChEBI" id="CHEBI:49883"/>
        <label>1</label>
    </ligand>
</feature>
<dbReference type="HAMAP" id="MF_00463">
    <property type="entry name" value="RsxB_RnfB"/>
    <property type="match status" value="1"/>
</dbReference>
<reference evidence="13" key="2">
    <citation type="submission" date="2021-04" db="EMBL/GenBank/DDBJ databases">
        <authorList>
            <person name="Gilroy R."/>
        </authorList>
    </citation>
    <scope>NUCLEOTIDE SEQUENCE</scope>
    <source>
        <strain evidence="13">MalCec1-1739</strain>
    </source>
</reference>
<dbReference type="Proteomes" id="UP000787625">
    <property type="component" value="Unassembled WGS sequence"/>
</dbReference>
<feature type="binding site" evidence="10">
    <location>
        <position position="52"/>
    </location>
    <ligand>
        <name>[4Fe-4S] cluster</name>
        <dbReference type="ChEBI" id="CHEBI:49883"/>
        <label>1</label>
    </ligand>
</feature>
<comment type="subunit">
    <text evidence="10">The complex is composed of six subunits: RnfA, RnfB, RnfC, RnfD, RnfE and RnfG.</text>
</comment>
<dbReference type="InterPro" id="IPR017896">
    <property type="entry name" value="4Fe4S_Fe-S-bd"/>
</dbReference>
<keyword evidence="10" id="KW-1003">Cell membrane</keyword>
<feature type="domain" description="4Fe-4S" evidence="12">
    <location>
        <begin position="32"/>
        <end position="92"/>
    </location>
</feature>
<comment type="similarity">
    <text evidence="10">Belongs to the 4Fe4S bacterial-type ferredoxin family. RnfB subfamily.</text>
</comment>
<feature type="binding site" evidence="10">
    <location>
        <position position="183"/>
    </location>
    <ligand>
        <name>[4Fe-4S] cluster</name>
        <dbReference type="ChEBI" id="CHEBI:49883"/>
        <label>2</label>
    </ligand>
</feature>
<feature type="domain" description="4Fe-4S ferredoxin-type" evidence="11">
    <location>
        <begin position="243"/>
        <end position="270"/>
    </location>
</feature>
<protein>
    <recommendedName>
        <fullName evidence="10">Ion-translocating oxidoreductase complex subunit B</fullName>
        <ecNumber evidence="10">7.-.-.-</ecNumber>
    </recommendedName>
    <alternativeName>
        <fullName evidence="10">Rnf electron transport complex subunit B</fullName>
    </alternativeName>
</protein>
<evidence type="ECO:0000256" key="7">
    <source>
        <dbReference type="ARBA" id="ARBA00023004"/>
    </source>
</evidence>
<feature type="binding site" evidence="10">
    <location>
        <position position="142"/>
    </location>
    <ligand>
        <name>[4Fe-4S] cluster</name>
        <dbReference type="ChEBI" id="CHEBI:49883"/>
        <label>2</label>
    </ligand>
</feature>
<dbReference type="PROSITE" id="PS51379">
    <property type="entry name" value="4FE4S_FER_2"/>
    <property type="match status" value="3"/>
</dbReference>
<accession>A0A9D2UI36</accession>
<dbReference type="PROSITE" id="PS00198">
    <property type="entry name" value="4FE4S_FER_1"/>
    <property type="match status" value="2"/>
</dbReference>
<comment type="subcellular location">
    <subcellularLocation>
        <location evidence="10">Cell membrane</location>
    </subcellularLocation>
</comment>
<feature type="binding site" evidence="10">
    <location>
        <position position="152"/>
    </location>
    <ligand>
        <name>[4Fe-4S] cluster</name>
        <dbReference type="ChEBI" id="CHEBI:49883"/>
        <label>3</label>
    </ligand>
</feature>
<dbReference type="CDD" id="cd10549">
    <property type="entry name" value="MtMvhB_like"/>
    <property type="match status" value="1"/>
</dbReference>
<organism evidence="13 14">
    <name type="scientific">Candidatus Avibacteroides avistercoris</name>
    <dbReference type="NCBI Taxonomy" id="2840690"/>
    <lineage>
        <taxon>Bacteria</taxon>
        <taxon>Pseudomonadati</taxon>
        <taxon>Bacteroidota</taxon>
        <taxon>Bacteroidia</taxon>
        <taxon>Bacteroidales</taxon>
        <taxon>Bacteroidaceae</taxon>
        <taxon>Bacteroidaceae incertae sedis</taxon>
        <taxon>Candidatus Avibacteroides</taxon>
    </lineage>
</organism>
<proteinExistence type="inferred from homology"/>
<reference evidence="13" key="1">
    <citation type="journal article" date="2021" name="PeerJ">
        <title>Extensive microbial diversity within the chicken gut microbiome revealed by metagenomics and culture.</title>
        <authorList>
            <person name="Gilroy R."/>
            <person name="Ravi A."/>
            <person name="Getino M."/>
            <person name="Pursley I."/>
            <person name="Horton D.L."/>
            <person name="Alikhan N.F."/>
            <person name="Baker D."/>
            <person name="Gharbi K."/>
            <person name="Hall N."/>
            <person name="Watson M."/>
            <person name="Adriaenssens E.M."/>
            <person name="Foster-Nyarko E."/>
            <person name="Jarju S."/>
            <person name="Secka A."/>
            <person name="Antonio M."/>
            <person name="Oren A."/>
            <person name="Chaudhuri R.R."/>
            <person name="La Ragione R."/>
            <person name="Hildebrand F."/>
            <person name="Pallen M.J."/>
        </authorList>
    </citation>
    <scope>NUCLEOTIDE SEQUENCE</scope>
    <source>
        <strain evidence="13">MalCec1-1739</strain>
    </source>
</reference>
<dbReference type="GO" id="GO:0005886">
    <property type="term" value="C:plasma membrane"/>
    <property type="evidence" value="ECO:0007669"/>
    <property type="project" value="UniProtKB-SubCell"/>
</dbReference>
<dbReference type="AlphaFoldDB" id="A0A9D2UI36"/>
<dbReference type="EC" id="7.-.-.-" evidence="10"/>
<dbReference type="PANTHER" id="PTHR43560">
    <property type="entry name" value="ION-TRANSLOCATING OXIDOREDUCTASE COMPLEX SUBUNIT B"/>
    <property type="match status" value="1"/>
</dbReference>
<evidence type="ECO:0000259" key="11">
    <source>
        <dbReference type="PROSITE" id="PS51379"/>
    </source>
</evidence>
<evidence type="ECO:0000256" key="3">
    <source>
        <dbReference type="ARBA" id="ARBA00022723"/>
    </source>
</evidence>
<sequence>MNLILLAVISLGGIGLVSALVLYFASKKFAVTVDPLISEVSEVLPQANCGGCGYAGCSGFAEACVKADNLDGLVCTVGGASVMGRIAAILGREVVAAVPRLAVVRCAGTCAVRPKTTVYDGVKSCAVAALTYGGETRCSFGCLGYGDCVDACQFGGLHVNPATGLVEVDDSVCIGCGSCIKACPRGVLQLRDRARDNRRVYVACVNHDKGVEARTECAVACIGCGKCVKACPSGAVTLENNLAYIDYAKCDACGRCVGVCPQKSILAVNIPAGQTVEAAATSAGDDR</sequence>
<evidence type="ECO:0000313" key="13">
    <source>
        <dbReference type="EMBL" id="HJD52915.1"/>
    </source>
</evidence>
<keyword evidence="1 10" id="KW-0813">Transport</keyword>
<evidence type="ECO:0000259" key="12">
    <source>
        <dbReference type="PROSITE" id="PS51656"/>
    </source>
</evidence>
<feature type="binding site" evidence="10">
    <location>
        <position position="138"/>
    </location>
    <ligand>
        <name>[4Fe-4S] cluster</name>
        <dbReference type="ChEBI" id="CHEBI:49883"/>
        <label>2</label>
    </ligand>
</feature>
<dbReference type="InterPro" id="IPR010207">
    <property type="entry name" value="Elect_transpt_cplx_RnfB/RsxB"/>
</dbReference>
<dbReference type="InterPro" id="IPR007202">
    <property type="entry name" value="4Fe-4S_dom"/>
</dbReference>
<feature type="binding site" evidence="10">
    <location>
        <position position="179"/>
    </location>
    <ligand>
        <name>[4Fe-4S] cluster</name>
        <dbReference type="ChEBI" id="CHEBI:49883"/>
        <label>3</label>
    </ligand>
</feature>
<dbReference type="NCBIfam" id="TIGR01944">
    <property type="entry name" value="rnfB"/>
    <property type="match status" value="1"/>
</dbReference>
<keyword evidence="2 10" id="KW-0004">4Fe-4S</keyword>
<dbReference type="Pfam" id="PF13187">
    <property type="entry name" value="Fer4_9"/>
    <property type="match status" value="1"/>
</dbReference>
<comment type="caution">
    <text evidence="13">The sequence shown here is derived from an EMBL/GenBank/DDBJ whole genome shotgun (WGS) entry which is preliminary data.</text>
</comment>
<feature type="region of interest" description="Hydrophobic" evidence="10">
    <location>
        <begin position="1"/>
        <end position="26"/>
    </location>
</feature>
<feature type="binding site" evidence="10">
    <location>
        <position position="49"/>
    </location>
    <ligand>
        <name>[4Fe-4S] cluster</name>
        <dbReference type="ChEBI" id="CHEBI:49883"/>
        <label>1</label>
    </ligand>
</feature>
<feature type="domain" description="4Fe-4S ferredoxin-type" evidence="11">
    <location>
        <begin position="164"/>
        <end position="193"/>
    </location>
</feature>
<feature type="binding site" evidence="10">
    <location>
        <position position="148"/>
    </location>
    <ligand>
        <name>[4Fe-4S] cluster</name>
        <dbReference type="ChEBI" id="CHEBI:49883"/>
        <label>2</label>
    </ligand>
</feature>
<dbReference type="GO" id="GO:0022900">
    <property type="term" value="P:electron transport chain"/>
    <property type="evidence" value="ECO:0007669"/>
    <property type="project" value="UniProtKB-UniRule"/>
</dbReference>
<feature type="binding site" evidence="10">
    <location>
        <position position="176"/>
    </location>
    <ligand>
        <name>[4Fe-4S] cluster</name>
        <dbReference type="ChEBI" id="CHEBI:49883"/>
        <label>3</label>
    </ligand>
</feature>
<dbReference type="SUPFAM" id="SSF54862">
    <property type="entry name" value="4Fe-4S ferredoxins"/>
    <property type="match status" value="3"/>
</dbReference>
<dbReference type="GO" id="GO:0009055">
    <property type="term" value="F:electron transfer activity"/>
    <property type="evidence" value="ECO:0007669"/>
    <property type="project" value="InterPro"/>
</dbReference>
<dbReference type="Gene3D" id="3.30.70.20">
    <property type="match status" value="2"/>
</dbReference>
<keyword evidence="8 10" id="KW-0411">Iron-sulfur</keyword>
<dbReference type="InterPro" id="IPR017900">
    <property type="entry name" value="4Fe4S_Fe_S_CS"/>
</dbReference>
<keyword evidence="4 10" id="KW-0677">Repeat</keyword>
<keyword evidence="3 10" id="KW-0479">Metal-binding</keyword>
<keyword evidence="9 10" id="KW-0472">Membrane</keyword>
<keyword evidence="5 10" id="KW-1278">Translocase</keyword>
<dbReference type="Pfam" id="PF04060">
    <property type="entry name" value="FeS"/>
    <property type="match status" value="1"/>
</dbReference>
<dbReference type="GO" id="GO:0046872">
    <property type="term" value="F:metal ion binding"/>
    <property type="evidence" value="ECO:0007669"/>
    <property type="project" value="UniProtKB-KW"/>
</dbReference>
<evidence type="ECO:0000256" key="8">
    <source>
        <dbReference type="ARBA" id="ARBA00023014"/>
    </source>
</evidence>
<comment type="function">
    <text evidence="10">Part of a membrane-bound complex that couples electron transfer with translocation of ions across the membrane.</text>
</comment>
<feature type="binding site" evidence="10">
    <location>
        <position position="173"/>
    </location>
    <ligand>
        <name>[4Fe-4S] cluster</name>
        <dbReference type="ChEBI" id="CHEBI:49883"/>
        <label>3</label>
    </ligand>
</feature>
<dbReference type="Pfam" id="PF00037">
    <property type="entry name" value="Fer4"/>
    <property type="match status" value="1"/>
</dbReference>
<name>A0A9D2UI36_9BACT</name>